<dbReference type="InterPro" id="IPR050179">
    <property type="entry name" value="Trans_hexapeptide_repeat"/>
</dbReference>
<evidence type="ECO:0000313" key="1">
    <source>
        <dbReference type="EMBL" id="SDX34470.1"/>
    </source>
</evidence>
<proteinExistence type="predicted"/>
<dbReference type="SUPFAM" id="SSF51161">
    <property type="entry name" value="Trimeric LpxA-like enzymes"/>
    <property type="match status" value="1"/>
</dbReference>
<name>A0A1H3AXL5_9PSEU</name>
<dbReference type="AlphaFoldDB" id="A0A1H3AXL5"/>
<evidence type="ECO:0000313" key="2">
    <source>
        <dbReference type="Proteomes" id="UP000199515"/>
    </source>
</evidence>
<keyword evidence="2" id="KW-1185">Reference proteome</keyword>
<gene>
    <name evidence="1" type="ORF">SAMN05421504_1021102</name>
</gene>
<dbReference type="PANTHER" id="PTHR43300">
    <property type="entry name" value="ACETYLTRANSFERASE"/>
    <property type="match status" value="1"/>
</dbReference>
<organism evidence="1 2">
    <name type="scientific">Amycolatopsis xylanica</name>
    <dbReference type="NCBI Taxonomy" id="589385"/>
    <lineage>
        <taxon>Bacteria</taxon>
        <taxon>Bacillati</taxon>
        <taxon>Actinomycetota</taxon>
        <taxon>Actinomycetes</taxon>
        <taxon>Pseudonocardiales</taxon>
        <taxon>Pseudonocardiaceae</taxon>
        <taxon>Amycolatopsis</taxon>
    </lineage>
</organism>
<accession>A0A1H3AXL5</accession>
<dbReference type="GO" id="GO:0016740">
    <property type="term" value="F:transferase activity"/>
    <property type="evidence" value="ECO:0007669"/>
    <property type="project" value="UniProtKB-KW"/>
</dbReference>
<dbReference type="EMBL" id="FNON01000002">
    <property type="protein sequence ID" value="SDX34470.1"/>
    <property type="molecule type" value="Genomic_DNA"/>
</dbReference>
<dbReference type="STRING" id="589385.SAMN05421504_1021102"/>
<dbReference type="Gene3D" id="2.160.10.10">
    <property type="entry name" value="Hexapeptide repeat proteins"/>
    <property type="match status" value="1"/>
</dbReference>
<sequence>MVEESQIGDDSILDTFCHLEGGVTLGKNVLLTHRASVGAKAKIGDGSIIGCSLVCERSVVGANCRVFGDLIHRQLDPTLPWDAPEAEETSPCLEDDVFVGWGATLIGGINVGTGAYVCAGATVSKDVPAHHIVTGQNEIISPAKWRGALAKSAFFPRD</sequence>
<dbReference type="InterPro" id="IPR011004">
    <property type="entry name" value="Trimer_LpxA-like_sf"/>
</dbReference>
<reference evidence="1 2" key="1">
    <citation type="submission" date="2016-10" db="EMBL/GenBank/DDBJ databases">
        <authorList>
            <person name="de Groot N.N."/>
        </authorList>
    </citation>
    <scope>NUCLEOTIDE SEQUENCE [LARGE SCALE GENOMIC DNA]</scope>
    <source>
        <strain evidence="1 2">CPCC 202699</strain>
    </source>
</reference>
<keyword evidence="1" id="KW-0808">Transferase</keyword>
<dbReference type="Proteomes" id="UP000199515">
    <property type="component" value="Unassembled WGS sequence"/>
</dbReference>
<dbReference type="PANTHER" id="PTHR43300:SF10">
    <property type="entry name" value="2,3,4,5-TETRAHYDROPYRIDINE-2,6-DICARBOXYLATE N-ACETYLTRANSFERASE"/>
    <property type="match status" value="1"/>
</dbReference>
<protein>
    <submittedName>
        <fullName evidence="1">2,3,4,5-tetrahydropyridine-2-carboxylate N-succinyltransferase/tetrahydrodipicolinate N-acetyltransferase</fullName>
    </submittedName>
</protein>